<proteinExistence type="inferred from homology"/>
<dbReference type="InterPro" id="IPR023227">
    <property type="entry name" value="SAM_OH_AdoTrfase_C_sf"/>
</dbReference>
<evidence type="ECO:0000313" key="6">
    <source>
        <dbReference type="Proteomes" id="UP000772812"/>
    </source>
</evidence>
<evidence type="ECO:0000256" key="1">
    <source>
        <dbReference type="ARBA" id="ARBA00022691"/>
    </source>
</evidence>
<keyword evidence="6" id="KW-1185">Reference proteome</keyword>
<feature type="domain" description="S-adenosyl-l-methionine hydroxide adenosyltransferase C-terminal" evidence="4">
    <location>
        <begin position="172"/>
        <end position="250"/>
    </location>
</feature>
<evidence type="ECO:0000313" key="5">
    <source>
        <dbReference type="EMBL" id="MBK3332414.1"/>
    </source>
</evidence>
<dbReference type="SUPFAM" id="SSF102522">
    <property type="entry name" value="Bacterial fluorinating enzyme, N-terminal domain"/>
    <property type="match status" value="1"/>
</dbReference>
<dbReference type="PIRSF" id="PIRSF006779">
    <property type="entry name" value="UCP006779"/>
    <property type="match status" value="1"/>
</dbReference>
<name>A0ABS1GHK4_9AQUI</name>
<dbReference type="RefSeq" id="WP_200673783.1">
    <property type="nucleotide sequence ID" value="NZ_JAACYA010000001.1"/>
</dbReference>
<dbReference type="PANTHER" id="PTHR35092">
    <property type="entry name" value="CHLORINASE MJ1651"/>
    <property type="match status" value="1"/>
</dbReference>
<dbReference type="PANTHER" id="PTHR35092:SF1">
    <property type="entry name" value="CHLORINASE MJ1651"/>
    <property type="match status" value="1"/>
</dbReference>
<organism evidence="5 6">
    <name type="scientific">Persephonella atlantica</name>
    <dbReference type="NCBI Taxonomy" id="2699429"/>
    <lineage>
        <taxon>Bacteria</taxon>
        <taxon>Pseudomonadati</taxon>
        <taxon>Aquificota</taxon>
        <taxon>Aquificia</taxon>
        <taxon>Aquificales</taxon>
        <taxon>Hydrogenothermaceae</taxon>
        <taxon>Persephonella</taxon>
    </lineage>
</organism>
<comment type="similarity">
    <text evidence="2">Belongs to the SAM hydrolase / SAM-dependent halogenase family.</text>
</comment>
<dbReference type="Pfam" id="PF20257">
    <property type="entry name" value="SAM_HAT_C"/>
    <property type="match status" value="1"/>
</dbReference>
<reference evidence="5 6" key="1">
    <citation type="journal article" date="2021" name="Syst. Appl. Microbiol.">
        <title>Persephonella atlantica sp. nov.: How to adapt to physico-chemical gradients in high temperature hydrothermal habitats.</title>
        <authorList>
            <person name="Francois D.X."/>
            <person name="Godfroy A."/>
            <person name="Mathien C."/>
            <person name="Aube J."/>
            <person name="Cathalot C."/>
            <person name="Lesongeur F."/>
            <person name="L'Haridon S."/>
            <person name="Philippon X."/>
            <person name="Roussel E.G."/>
        </authorList>
    </citation>
    <scope>NUCLEOTIDE SEQUENCE [LARGE SCALE GENOMIC DNA]</scope>
    <source>
        <strain evidence="5 6">MO1340</strain>
    </source>
</reference>
<gene>
    <name evidence="5" type="ORF">GWK41_04980</name>
</gene>
<dbReference type="Gene3D" id="2.40.30.90">
    <property type="entry name" value="Bacterial fluorinating enzyme like"/>
    <property type="match status" value="1"/>
</dbReference>
<dbReference type="EMBL" id="JAACYA010000001">
    <property type="protein sequence ID" value="MBK3332414.1"/>
    <property type="molecule type" value="Genomic_DNA"/>
</dbReference>
<accession>A0ABS1GHK4</accession>
<keyword evidence="1" id="KW-0949">S-adenosyl-L-methionine</keyword>
<dbReference type="Pfam" id="PF01887">
    <property type="entry name" value="SAM_HAT_N"/>
    <property type="match status" value="1"/>
</dbReference>
<dbReference type="Gene3D" id="3.40.50.10790">
    <property type="entry name" value="S-adenosyl-l-methionine hydroxide adenosyltransferase, N-terminal"/>
    <property type="match status" value="1"/>
</dbReference>
<comment type="caution">
    <text evidence="5">The sequence shown here is derived from an EMBL/GenBank/DDBJ whole genome shotgun (WGS) entry which is preliminary data.</text>
</comment>
<feature type="domain" description="S-adenosyl-l-methionine hydroxide adenosyltransferase N-terminal" evidence="3">
    <location>
        <begin position="4"/>
        <end position="149"/>
    </location>
</feature>
<dbReference type="InterPro" id="IPR046469">
    <property type="entry name" value="SAM_HAT_N"/>
</dbReference>
<evidence type="ECO:0000259" key="3">
    <source>
        <dbReference type="Pfam" id="PF01887"/>
    </source>
</evidence>
<evidence type="ECO:0000256" key="2">
    <source>
        <dbReference type="ARBA" id="ARBA00024035"/>
    </source>
</evidence>
<dbReference type="InterPro" id="IPR023228">
    <property type="entry name" value="SAM_OH_AdoTrfase_N_sf"/>
</dbReference>
<dbReference type="InterPro" id="IPR046470">
    <property type="entry name" value="SAM_HAT_C"/>
</dbReference>
<evidence type="ECO:0000259" key="4">
    <source>
        <dbReference type="Pfam" id="PF20257"/>
    </source>
</evidence>
<sequence length="255" mass="28562">MSVIALLTDFGYKDGFVGAVKGVIKSINKDAEVVDISHGIASFNILEGALVLNAVYRYFPEKTIFMCVVDPGVGTNRRPILIETERYFFVAPDNGLLSIALKNEKIKGIYHLSNENYFLKRDTDTFHGRDIFAPVSAYLSIGVNPGELGSEIEGYVELPFPEPVMEDGFLKGKIVMFDKFGNGITNIPQLPDRFSQIIVKDLKIKKICRNFLEGEENSLNLIKGSFGFYEIFVPQKSAKDMFNLNIGDEIKIKLE</sequence>
<dbReference type="Proteomes" id="UP000772812">
    <property type="component" value="Unassembled WGS sequence"/>
</dbReference>
<dbReference type="SUPFAM" id="SSF101852">
    <property type="entry name" value="Bacterial fluorinating enzyme, C-terminal domain"/>
    <property type="match status" value="1"/>
</dbReference>
<dbReference type="InterPro" id="IPR002747">
    <property type="entry name" value="SAM_OH_AdoTrfase"/>
</dbReference>
<protein>
    <submittedName>
        <fullName evidence="5">SAM-dependent chlorinase/fluorinase</fullName>
    </submittedName>
</protein>